<reference evidence="2 3" key="1">
    <citation type="submission" date="2014-12" db="EMBL/GenBank/DDBJ databases">
        <title>Genome assembly of Enhygromyxa salina DSM 15201.</title>
        <authorList>
            <person name="Sharma G."/>
            <person name="Subramanian S."/>
        </authorList>
    </citation>
    <scope>NUCLEOTIDE SEQUENCE [LARGE SCALE GENOMIC DNA]</scope>
    <source>
        <strain evidence="2 3">DSM 15201</strain>
    </source>
</reference>
<dbReference type="EMBL" id="JMCC02000007">
    <property type="protein sequence ID" value="KIG18990.1"/>
    <property type="molecule type" value="Genomic_DNA"/>
</dbReference>
<gene>
    <name evidence="2" type="ORF">DB30_06601</name>
</gene>
<name>A0A0C2DC03_9BACT</name>
<organism evidence="2 3">
    <name type="scientific">Enhygromyxa salina</name>
    <dbReference type="NCBI Taxonomy" id="215803"/>
    <lineage>
        <taxon>Bacteria</taxon>
        <taxon>Pseudomonadati</taxon>
        <taxon>Myxococcota</taxon>
        <taxon>Polyangia</taxon>
        <taxon>Nannocystales</taxon>
        <taxon>Nannocystaceae</taxon>
        <taxon>Enhygromyxa</taxon>
    </lineage>
</organism>
<dbReference type="Proteomes" id="UP000031599">
    <property type="component" value="Unassembled WGS sequence"/>
</dbReference>
<accession>A0A0C2DC03</accession>
<evidence type="ECO:0000256" key="1">
    <source>
        <dbReference type="SAM" id="MobiDB-lite"/>
    </source>
</evidence>
<sequence>MRVAPDQPIGAGPSWISVNPAKMASRQISTCRASTQIEQRCQRDQASNEDTQGQPTRRPEQPLERAALDSGLARHAAKAIR</sequence>
<proteinExistence type="predicted"/>
<evidence type="ECO:0000313" key="2">
    <source>
        <dbReference type="EMBL" id="KIG18990.1"/>
    </source>
</evidence>
<evidence type="ECO:0000313" key="3">
    <source>
        <dbReference type="Proteomes" id="UP000031599"/>
    </source>
</evidence>
<dbReference type="AlphaFoldDB" id="A0A0C2DC03"/>
<feature type="compositionally biased region" description="Polar residues" evidence="1">
    <location>
        <begin position="35"/>
        <end position="55"/>
    </location>
</feature>
<protein>
    <submittedName>
        <fullName evidence="2">Uncharacterized protein</fullName>
    </submittedName>
</protein>
<feature type="region of interest" description="Disordered" evidence="1">
    <location>
        <begin position="35"/>
        <end position="81"/>
    </location>
</feature>
<comment type="caution">
    <text evidence="2">The sequence shown here is derived from an EMBL/GenBank/DDBJ whole genome shotgun (WGS) entry which is preliminary data.</text>
</comment>
<feature type="compositionally biased region" description="Basic and acidic residues" evidence="1">
    <location>
        <begin position="57"/>
        <end position="67"/>
    </location>
</feature>